<comment type="pathway">
    <text evidence="2 7">Cofactor biosynthesis; molybdopterin biosynthesis.</text>
</comment>
<name>A0A840ECJ7_9BACT</name>
<feature type="binding site" evidence="7">
    <location>
        <begin position="78"/>
        <end position="80"/>
    </location>
    <ligand>
        <name>substrate</name>
    </ligand>
</feature>
<comment type="caution">
    <text evidence="14">The sequence shown here is derived from an EMBL/GenBank/DDBJ whole genome shotgun (WGS) entry which is preliminary data.</text>
</comment>
<dbReference type="GO" id="GO:0006777">
    <property type="term" value="P:Mo-molybdopterin cofactor biosynthetic process"/>
    <property type="evidence" value="ECO:0007669"/>
    <property type="project" value="UniProtKB-UniRule"/>
</dbReference>
<dbReference type="OMA" id="IWDMVKS"/>
<dbReference type="NCBIfam" id="TIGR00581">
    <property type="entry name" value="moaC"/>
    <property type="match status" value="1"/>
</dbReference>
<comment type="subunit">
    <text evidence="7">Homohexamer; trimer of dimers.</text>
</comment>
<accession>A0A840ECJ7</accession>
<feature type="region of interest" description="Disordered" evidence="8">
    <location>
        <begin position="1"/>
        <end position="25"/>
    </location>
</feature>
<evidence type="ECO:0000256" key="8">
    <source>
        <dbReference type="SAM" id="MobiDB-lite"/>
    </source>
</evidence>
<proteinExistence type="inferred from homology"/>
<evidence type="ECO:0000256" key="3">
    <source>
        <dbReference type="ARBA" id="ARBA00012575"/>
    </source>
</evidence>
<dbReference type="NCBIfam" id="NF006870">
    <property type="entry name" value="PRK09364.1"/>
    <property type="match status" value="1"/>
</dbReference>
<comment type="similarity">
    <text evidence="7">Belongs to the MoaC family.</text>
</comment>
<dbReference type="Pfam" id="PF01967">
    <property type="entry name" value="MoaC"/>
    <property type="match status" value="1"/>
</dbReference>
<dbReference type="Proteomes" id="UP001155057">
    <property type="component" value="Unassembled WGS sequence"/>
</dbReference>
<dbReference type="RefSeq" id="WP_011403921.1">
    <property type="nucleotide sequence ID" value="NZ_CALTRV010000008.1"/>
</dbReference>
<dbReference type="HAMAP" id="MF_01224_B">
    <property type="entry name" value="MoaC_B"/>
    <property type="match status" value="1"/>
</dbReference>
<feature type="binding site" evidence="7">
    <location>
        <begin position="116"/>
        <end position="117"/>
    </location>
    <ligand>
        <name>substrate</name>
    </ligand>
</feature>
<dbReference type="Proteomes" id="UP001155027">
    <property type="component" value="Unassembled WGS sequence"/>
</dbReference>
<comment type="function">
    <text evidence="6 7">Catalyzes the conversion of (8S)-3',8-cyclo-7,8-dihydroguanosine 5'-triphosphate to cyclic pyranopterin monophosphate (cPMP).</text>
</comment>
<comment type="catalytic activity">
    <reaction evidence="1 7">
        <text>(8S)-3',8-cyclo-7,8-dihydroguanosine 5'-triphosphate = cyclic pyranopterin phosphate + diphosphate</text>
        <dbReference type="Rhea" id="RHEA:49580"/>
        <dbReference type="ChEBI" id="CHEBI:33019"/>
        <dbReference type="ChEBI" id="CHEBI:59648"/>
        <dbReference type="ChEBI" id="CHEBI:131766"/>
        <dbReference type="EC" id="4.6.1.17"/>
    </reaction>
</comment>
<dbReference type="InterPro" id="IPR023045">
    <property type="entry name" value="MoaC"/>
</dbReference>
<dbReference type="EMBL" id="JANTZM010000009">
    <property type="protein sequence ID" value="MCS4158034.1"/>
    <property type="molecule type" value="Genomic_DNA"/>
</dbReference>
<evidence type="ECO:0000259" key="9">
    <source>
        <dbReference type="Pfam" id="PF01967"/>
    </source>
</evidence>
<feature type="active site" evidence="7">
    <location>
        <position position="131"/>
    </location>
</feature>
<evidence type="ECO:0000313" key="10">
    <source>
        <dbReference type="EMBL" id="MCS3679065.1"/>
    </source>
</evidence>
<evidence type="ECO:0000313" key="13">
    <source>
        <dbReference type="EMBL" id="MCS3952352.1"/>
    </source>
</evidence>
<organism evidence="14 16">
    <name type="scientific">Salinibacter ruber</name>
    <dbReference type="NCBI Taxonomy" id="146919"/>
    <lineage>
        <taxon>Bacteria</taxon>
        <taxon>Pseudomonadati</taxon>
        <taxon>Rhodothermota</taxon>
        <taxon>Rhodothermia</taxon>
        <taxon>Rhodothermales</taxon>
        <taxon>Salinibacteraceae</taxon>
        <taxon>Salinibacter</taxon>
    </lineage>
</organism>
<dbReference type="InterPro" id="IPR050105">
    <property type="entry name" value="MoCo_biosynth_MoaA/MoaC"/>
</dbReference>
<dbReference type="AlphaFoldDB" id="A0A840ECJ7"/>
<dbReference type="EMBL" id="JANTYZ010000006">
    <property type="protein sequence ID" value="MCS3865788.1"/>
    <property type="molecule type" value="Genomic_DNA"/>
</dbReference>
<sequence length="170" mass="18252">MADPSTLTHPDPEGGVRMMDASQKSDSARTAVAAGRVHLGEEAFRRVREHDIEKGDVLTTAQIAGIMGAKQTDKLIPLCHDATINGVEVDFTFNEDEQAIDVRAFTKSFGVTGVEMEALTAVSVASLTIYDMCKSVTKDIRIGDVHLRAKTGGQSGNWKSKSEDTSPAES</sequence>
<dbReference type="SUPFAM" id="SSF55040">
    <property type="entry name" value="Molybdenum cofactor biosynthesis protein C, MoaC"/>
    <property type="match status" value="1"/>
</dbReference>
<dbReference type="Gene3D" id="3.30.70.640">
    <property type="entry name" value="Molybdopterin cofactor biosynthesis C (MoaC) domain"/>
    <property type="match status" value="1"/>
</dbReference>
<dbReference type="GeneID" id="83728075"/>
<dbReference type="GO" id="GO:0061799">
    <property type="term" value="F:cyclic pyranopterin monophosphate synthase activity"/>
    <property type="evidence" value="ECO:0007669"/>
    <property type="project" value="UniProtKB-UniRule"/>
</dbReference>
<dbReference type="Proteomes" id="UP001155144">
    <property type="component" value="Unassembled WGS sequence"/>
</dbReference>
<evidence type="ECO:0000256" key="6">
    <source>
        <dbReference type="ARBA" id="ARBA00055087"/>
    </source>
</evidence>
<gene>
    <name evidence="7" type="primary">moaC</name>
    <name evidence="14" type="ORF">GGP45_001102</name>
    <name evidence="11" type="ORF">GGP61_001719</name>
    <name evidence="10" type="ORF">GGP71_003008</name>
    <name evidence="12" type="ORF">GGP82_002350</name>
    <name evidence="13" type="ORF">GGP83_002319</name>
    <name evidence="15" type="ORF">GGP99_002004</name>
</gene>
<evidence type="ECO:0000256" key="5">
    <source>
        <dbReference type="ARBA" id="ARBA00023239"/>
    </source>
</evidence>
<dbReference type="EC" id="4.6.1.17" evidence="3 7"/>
<keyword evidence="4 7" id="KW-0501">Molybdenum cofactor biosynthesis</keyword>
<evidence type="ECO:0000256" key="2">
    <source>
        <dbReference type="ARBA" id="ARBA00005046"/>
    </source>
</evidence>
<keyword evidence="5 7" id="KW-0456">Lyase</keyword>
<dbReference type="Proteomes" id="UP001155034">
    <property type="component" value="Unassembled WGS sequence"/>
</dbReference>
<dbReference type="Proteomes" id="UP001155110">
    <property type="component" value="Unassembled WGS sequence"/>
</dbReference>
<reference evidence="14" key="1">
    <citation type="submission" date="2022-08" db="EMBL/GenBank/DDBJ databases">
        <title>Genomic Encyclopedia of Type Strains, Phase V (KMG-V): Genome sequencing to study the core and pangenomes of soil and plant-associated prokaryotes.</title>
        <authorList>
            <person name="Whitman W."/>
        </authorList>
    </citation>
    <scope>NUCLEOTIDE SEQUENCE</scope>
    <source>
        <strain evidence="10">0</strain>
        <strain evidence="12">SP2016B</strain>
        <strain evidence="13">SP2017</strain>
        <strain evidence="15">SP3002</strain>
        <strain evidence="14">SP3026</strain>
        <strain evidence="11">SP3049</strain>
    </source>
</reference>
<protein>
    <recommendedName>
        <fullName evidence="3 7">Cyclic pyranopterin monophosphate synthase</fullName>
        <ecNumber evidence="3 7">4.6.1.17</ecNumber>
    </recommendedName>
    <alternativeName>
        <fullName evidence="7">Molybdenum cofactor biosynthesis protein C</fullName>
    </alternativeName>
</protein>
<feature type="domain" description="Molybdopterin cofactor biosynthesis C (MoaC)" evidence="9">
    <location>
        <begin position="18"/>
        <end position="153"/>
    </location>
</feature>
<dbReference type="EMBL" id="JANUBL010000002">
    <property type="protein sequence ID" value="MCS4120760.1"/>
    <property type="molecule type" value="Genomic_DNA"/>
</dbReference>
<dbReference type="SMR" id="A0A840ECJ7"/>
<evidence type="ECO:0000256" key="1">
    <source>
        <dbReference type="ARBA" id="ARBA00001637"/>
    </source>
</evidence>
<dbReference type="CDD" id="cd01420">
    <property type="entry name" value="MoaC_PE"/>
    <property type="match status" value="1"/>
</dbReference>
<evidence type="ECO:0000313" key="15">
    <source>
        <dbReference type="EMBL" id="MCS4158034.1"/>
    </source>
</evidence>
<dbReference type="Proteomes" id="UP001155010">
    <property type="component" value="Unassembled WGS sequence"/>
</dbReference>
<dbReference type="EMBL" id="JANUBB010000009">
    <property type="protein sequence ID" value="MCS3952352.1"/>
    <property type="molecule type" value="Genomic_DNA"/>
</dbReference>
<dbReference type="InterPro" id="IPR002820">
    <property type="entry name" value="Mopterin_CF_biosynth-C_dom"/>
</dbReference>
<dbReference type="PANTHER" id="PTHR22960">
    <property type="entry name" value="MOLYBDOPTERIN COFACTOR SYNTHESIS PROTEIN A"/>
    <property type="match status" value="1"/>
</dbReference>
<evidence type="ECO:0000313" key="14">
    <source>
        <dbReference type="EMBL" id="MCS4120760.1"/>
    </source>
</evidence>
<dbReference type="InterPro" id="IPR047594">
    <property type="entry name" value="MoaC_bact/euk"/>
</dbReference>
<dbReference type="EMBL" id="JANUAU010000011">
    <property type="protein sequence ID" value="MCS3679065.1"/>
    <property type="molecule type" value="Genomic_DNA"/>
</dbReference>
<evidence type="ECO:0000313" key="16">
    <source>
        <dbReference type="Proteomes" id="UP001155144"/>
    </source>
</evidence>
<dbReference type="EMBL" id="JANUAE010000005">
    <property type="protein sequence ID" value="MCS3710115.1"/>
    <property type="molecule type" value="Genomic_DNA"/>
</dbReference>
<evidence type="ECO:0000256" key="7">
    <source>
        <dbReference type="HAMAP-Rule" id="MF_01224"/>
    </source>
</evidence>
<dbReference type="InterPro" id="IPR036522">
    <property type="entry name" value="MoaC_sf"/>
</dbReference>
<evidence type="ECO:0000256" key="4">
    <source>
        <dbReference type="ARBA" id="ARBA00023150"/>
    </source>
</evidence>
<evidence type="ECO:0000313" key="11">
    <source>
        <dbReference type="EMBL" id="MCS3710115.1"/>
    </source>
</evidence>
<evidence type="ECO:0000313" key="12">
    <source>
        <dbReference type="EMBL" id="MCS3865788.1"/>
    </source>
</evidence>